<gene>
    <name evidence="1" type="ORF">SKAU_G00059800</name>
</gene>
<protein>
    <submittedName>
        <fullName evidence="1">Uncharacterized protein</fullName>
    </submittedName>
</protein>
<organism evidence="1 2">
    <name type="scientific">Synaphobranchus kaupii</name>
    <name type="common">Kaup's arrowtooth eel</name>
    <dbReference type="NCBI Taxonomy" id="118154"/>
    <lineage>
        <taxon>Eukaryota</taxon>
        <taxon>Metazoa</taxon>
        <taxon>Chordata</taxon>
        <taxon>Craniata</taxon>
        <taxon>Vertebrata</taxon>
        <taxon>Euteleostomi</taxon>
        <taxon>Actinopterygii</taxon>
        <taxon>Neopterygii</taxon>
        <taxon>Teleostei</taxon>
        <taxon>Anguilliformes</taxon>
        <taxon>Synaphobranchidae</taxon>
        <taxon>Synaphobranchus</taxon>
    </lineage>
</organism>
<evidence type="ECO:0000313" key="2">
    <source>
        <dbReference type="Proteomes" id="UP001152622"/>
    </source>
</evidence>
<dbReference type="AlphaFoldDB" id="A0A9Q1G4T2"/>
<sequence length="76" mass="8530">MPCSGFSLTLNLIQPPTNHLILRDLHPLQINIPLTKLGNPRCQPHPGPRSVAEFALEFCTLEHSSHHSSTLIFCYQ</sequence>
<comment type="caution">
    <text evidence="1">The sequence shown here is derived from an EMBL/GenBank/DDBJ whole genome shotgun (WGS) entry which is preliminary data.</text>
</comment>
<keyword evidence="2" id="KW-1185">Reference proteome</keyword>
<evidence type="ECO:0000313" key="1">
    <source>
        <dbReference type="EMBL" id="KAJ8375400.1"/>
    </source>
</evidence>
<accession>A0A9Q1G4T2</accession>
<proteinExistence type="predicted"/>
<dbReference type="Proteomes" id="UP001152622">
    <property type="component" value="Chromosome 2"/>
</dbReference>
<name>A0A9Q1G4T2_SYNKA</name>
<dbReference type="EMBL" id="JAINUF010000002">
    <property type="protein sequence ID" value="KAJ8375400.1"/>
    <property type="molecule type" value="Genomic_DNA"/>
</dbReference>
<reference evidence="1" key="1">
    <citation type="journal article" date="2023" name="Science">
        <title>Genome structures resolve the early diversification of teleost fishes.</title>
        <authorList>
            <person name="Parey E."/>
            <person name="Louis A."/>
            <person name="Montfort J."/>
            <person name="Bouchez O."/>
            <person name="Roques C."/>
            <person name="Iampietro C."/>
            <person name="Lluch J."/>
            <person name="Castinel A."/>
            <person name="Donnadieu C."/>
            <person name="Desvignes T."/>
            <person name="Floi Bucao C."/>
            <person name="Jouanno E."/>
            <person name="Wen M."/>
            <person name="Mejri S."/>
            <person name="Dirks R."/>
            <person name="Jansen H."/>
            <person name="Henkel C."/>
            <person name="Chen W.J."/>
            <person name="Zahm M."/>
            <person name="Cabau C."/>
            <person name="Klopp C."/>
            <person name="Thompson A.W."/>
            <person name="Robinson-Rechavi M."/>
            <person name="Braasch I."/>
            <person name="Lecointre G."/>
            <person name="Bobe J."/>
            <person name="Postlethwait J.H."/>
            <person name="Berthelot C."/>
            <person name="Roest Crollius H."/>
            <person name="Guiguen Y."/>
        </authorList>
    </citation>
    <scope>NUCLEOTIDE SEQUENCE</scope>
    <source>
        <strain evidence="1">WJC10195</strain>
    </source>
</reference>